<keyword evidence="2" id="KW-0238">DNA-binding</keyword>
<dbReference type="AlphaFoldDB" id="B8C058"/>
<feature type="compositionally biased region" description="Low complexity" evidence="5">
    <location>
        <begin position="38"/>
        <end position="51"/>
    </location>
</feature>
<protein>
    <recommendedName>
        <fullName evidence="7">HSF-type DNA-binding domain-containing protein</fullName>
    </recommendedName>
</protein>
<name>B8C058_THAPS</name>
<dbReference type="SMART" id="SM00415">
    <property type="entry name" value="HSF"/>
    <property type="match status" value="1"/>
</dbReference>
<evidence type="ECO:0000256" key="5">
    <source>
        <dbReference type="SAM" id="MobiDB-lite"/>
    </source>
</evidence>
<dbReference type="GO" id="GO:0043565">
    <property type="term" value="F:sequence-specific DNA binding"/>
    <property type="evidence" value="ECO:0007669"/>
    <property type="project" value="InterPro"/>
</dbReference>
<dbReference type="eggNOG" id="KOG0627">
    <property type="taxonomic scope" value="Eukaryota"/>
</dbReference>
<dbReference type="Pfam" id="PF00447">
    <property type="entry name" value="HSF_DNA-bind"/>
    <property type="match status" value="2"/>
</dbReference>
<evidence type="ECO:0000313" key="9">
    <source>
        <dbReference type="Proteomes" id="UP000001449"/>
    </source>
</evidence>
<evidence type="ECO:0000256" key="6">
    <source>
        <dbReference type="SAM" id="SignalP"/>
    </source>
</evidence>
<feature type="compositionally biased region" description="Polar residues" evidence="5">
    <location>
        <begin position="369"/>
        <end position="380"/>
    </location>
</feature>
<gene>
    <name evidence="8" type="ORF">THAPSDRAFT_4740</name>
</gene>
<evidence type="ECO:0000256" key="2">
    <source>
        <dbReference type="ARBA" id="ARBA00023125"/>
    </source>
</evidence>
<evidence type="ECO:0000259" key="7">
    <source>
        <dbReference type="SMART" id="SM00415"/>
    </source>
</evidence>
<evidence type="ECO:0000256" key="3">
    <source>
        <dbReference type="ARBA" id="ARBA00023242"/>
    </source>
</evidence>
<feature type="chain" id="PRO_5002866143" description="HSF-type DNA-binding domain-containing protein" evidence="6">
    <location>
        <begin position="22"/>
        <end position="522"/>
    </location>
</feature>
<keyword evidence="3" id="KW-0539">Nucleus</keyword>
<accession>B8C058</accession>
<dbReference type="GeneID" id="7451942"/>
<sequence length="522" mass="55211">MATANLRGDTGLLHLFQAATALTQLVGTPNGVPPPPSQLASSRSSSASPLPVTAQTASPGVAPAQRNASTHSISDDDETLSSKMASLRENHLQALRAASEQAVAAVAAVSSRPVVTIVTQPQLSTFIVQQETKPTNSSSRASSSKGEKEVFPMRLHALLADPDVRDVISWLPHGNSFVVLRPDVFATRVLPQYFNSEVSIKAKVSSNSSVTSTGSKPQVHKYPSFTRKLNRWGFRQISRGADAGAFCHELFKRDEPELCRGMVCQKSRKSSKSSVGGSAKSVQSTDDCKSISSASTISVASGEKRHYSAAVTVSTLGASTATKSLPFKKRRAIVDDNNYMMGIPANVEMKPNNRNNHTLKRSFHHSDSETASNLSDNGSVSSNFKSTAASTTLGPTSAEAAAKEALARHFHQQHRAFALASLMENSRLAMEAIGMKKPAAAPATNAASSSRVTSSAMSVVQPAAPSRRESLGATTHSAVFAPTVSLPEPNESASLQEQHCQSAEAAKTALFQAYVQALSSTP</sequence>
<dbReference type="InParanoid" id="B8C058"/>
<dbReference type="InterPro" id="IPR036390">
    <property type="entry name" value="WH_DNA-bd_sf"/>
</dbReference>
<dbReference type="RefSeq" id="XP_002289467.1">
    <property type="nucleotide sequence ID" value="XM_002289431.1"/>
</dbReference>
<dbReference type="Proteomes" id="UP000001449">
    <property type="component" value="Chromosome 4"/>
</dbReference>
<reference evidence="8 9" key="2">
    <citation type="journal article" date="2008" name="Nature">
        <title>The Phaeodactylum genome reveals the evolutionary history of diatom genomes.</title>
        <authorList>
            <person name="Bowler C."/>
            <person name="Allen A.E."/>
            <person name="Badger J.H."/>
            <person name="Grimwood J."/>
            <person name="Jabbari K."/>
            <person name="Kuo A."/>
            <person name="Maheswari U."/>
            <person name="Martens C."/>
            <person name="Maumus F."/>
            <person name="Otillar R.P."/>
            <person name="Rayko E."/>
            <person name="Salamov A."/>
            <person name="Vandepoele K."/>
            <person name="Beszteri B."/>
            <person name="Gruber A."/>
            <person name="Heijde M."/>
            <person name="Katinka M."/>
            <person name="Mock T."/>
            <person name="Valentin K."/>
            <person name="Verret F."/>
            <person name="Berges J.A."/>
            <person name="Brownlee C."/>
            <person name="Cadoret J.P."/>
            <person name="Chiovitti A."/>
            <person name="Choi C.J."/>
            <person name="Coesel S."/>
            <person name="De Martino A."/>
            <person name="Detter J.C."/>
            <person name="Durkin C."/>
            <person name="Falciatore A."/>
            <person name="Fournet J."/>
            <person name="Haruta M."/>
            <person name="Huysman M.J."/>
            <person name="Jenkins B.D."/>
            <person name="Jiroutova K."/>
            <person name="Jorgensen R.E."/>
            <person name="Joubert Y."/>
            <person name="Kaplan A."/>
            <person name="Kroger N."/>
            <person name="Kroth P.G."/>
            <person name="La Roche J."/>
            <person name="Lindquist E."/>
            <person name="Lommer M."/>
            <person name="Martin-Jezequel V."/>
            <person name="Lopez P.J."/>
            <person name="Lucas S."/>
            <person name="Mangogna M."/>
            <person name="McGinnis K."/>
            <person name="Medlin L.K."/>
            <person name="Montsant A."/>
            <person name="Oudot-Le Secq M.P."/>
            <person name="Napoli C."/>
            <person name="Obornik M."/>
            <person name="Parker M.S."/>
            <person name="Petit J.L."/>
            <person name="Porcel B.M."/>
            <person name="Poulsen N."/>
            <person name="Robison M."/>
            <person name="Rychlewski L."/>
            <person name="Rynearson T.A."/>
            <person name="Schmutz J."/>
            <person name="Shapiro H."/>
            <person name="Siaut M."/>
            <person name="Stanley M."/>
            <person name="Sussman M.R."/>
            <person name="Taylor A.R."/>
            <person name="Vardi A."/>
            <person name="von Dassow P."/>
            <person name="Vyverman W."/>
            <person name="Willis A."/>
            <person name="Wyrwicz L.S."/>
            <person name="Rokhsar D.S."/>
            <person name="Weissenbach J."/>
            <person name="Armbrust E.V."/>
            <person name="Green B.R."/>
            <person name="Van de Peer Y."/>
            <person name="Grigoriev I.V."/>
        </authorList>
    </citation>
    <scope>NUCLEOTIDE SEQUENCE [LARGE SCALE GENOMIC DNA]</scope>
    <source>
        <strain evidence="8 9">CCMP1335</strain>
    </source>
</reference>
<dbReference type="EMBL" id="CM000641">
    <property type="protein sequence ID" value="EED93004.1"/>
    <property type="molecule type" value="Genomic_DNA"/>
</dbReference>
<feature type="region of interest" description="Disordered" evidence="5">
    <location>
        <begin position="27"/>
        <end position="78"/>
    </location>
</feature>
<dbReference type="OMA" id="MVCQKSR"/>
<dbReference type="InterPro" id="IPR000232">
    <property type="entry name" value="HSF_DNA-bd"/>
</dbReference>
<keyword evidence="6" id="KW-0732">Signal</keyword>
<proteinExistence type="inferred from homology"/>
<comment type="similarity">
    <text evidence="4">Belongs to the HSF family.</text>
</comment>
<comment type="subcellular location">
    <subcellularLocation>
        <location evidence="1">Nucleus</location>
    </subcellularLocation>
</comment>
<evidence type="ECO:0000256" key="1">
    <source>
        <dbReference type="ARBA" id="ARBA00004123"/>
    </source>
</evidence>
<dbReference type="PANTHER" id="PTHR10015:SF206">
    <property type="entry name" value="HSF-TYPE DNA-BINDING DOMAIN-CONTAINING PROTEIN"/>
    <property type="match status" value="1"/>
</dbReference>
<dbReference type="KEGG" id="tps:THAPSDRAFT_4740"/>
<feature type="region of interest" description="Disordered" evidence="5">
    <location>
        <begin position="346"/>
        <end position="380"/>
    </location>
</feature>
<dbReference type="HOGENOM" id="CLU_522271_0_0_1"/>
<feature type="domain" description="HSF-type DNA-binding" evidence="7">
    <location>
        <begin position="147"/>
        <end position="265"/>
    </location>
</feature>
<dbReference type="GO" id="GO:0005634">
    <property type="term" value="C:nucleus"/>
    <property type="evidence" value="ECO:0007669"/>
    <property type="project" value="UniProtKB-SubCell"/>
</dbReference>
<organism evidence="8 9">
    <name type="scientific">Thalassiosira pseudonana</name>
    <name type="common">Marine diatom</name>
    <name type="synonym">Cyclotella nana</name>
    <dbReference type="NCBI Taxonomy" id="35128"/>
    <lineage>
        <taxon>Eukaryota</taxon>
        <taxon>Sar</taxon>
        <taxon>Stramenopiles</taxon>
        <taxon>Ochrophyta</taxon>
        <taxon>Bacillariophyta</taxon>
        <taxon>Coscinodiscophyceae</taxon>
        <taxon>Thalassiosirophycidae</taxon>
        <taxon>Thalassiosirales</taxon>
        <taxon>Thalassiosiraceae</taxon>
        <taxon>Thalassiosira</taxon>
    </lineage>
</organism>
<reference evidence="8 9" key="1">
    <citation type="journal article" date="2004" name="Science">
        <title>The genome of the diatom Thalassiosira pseudonana: ecology, evolution, and metabolism.</title>
        <authorList>
            <person name="Armbrust E.V."/>
            <person name="Berges J.A."/>
            <person name="Bowler C."/>
            <person name="Green B.R."/>
            <person name="Martinez D."/>
            <person name="Putnam N.H."/>
            <person name="Zhou S."/>
            <person name="Allen A.E."/>
            <person name="Apt K.E."/>
            <person name="Bechner M."/>
            <person name="Brzezinski M.A."/>
            <person name="Chaal B.K."/>
            <person name="Chiovitti A."/>
            <person name="Davis A.K."/>
            <person name="Demarest M.S."/>
            <person name="Detter J.C."/>
            <person name="Glavina T."/>
            <person name="Goodstein D."/>
            <person name="Hadi M.Z."/>
            <person name="Hellsten U."/>
            <person name="Hildebrand M."/>
            <person name="Jenkins B.D."/>
            <person name="Jurka J."/>
            <person name="Kapitonov V.V."/>
            <person name="Kroger N."/>
            <person name="Lau W.W."/>
            <person name="Lane T.W."/>
            <person name="Larimer F.W."/>
            <person name="Lippmeier J.C."/>
            <person name="Lucas S."/>
            <person name="Medina M."/>
            <person name="Montsant A."/>
            <person name="Obornik M."/>
            <person name="Parker M.S."/>
            <person name="Palenik B."/>
            <person name="Pazour G.J."/>
            <person name="Richardson P.M."/>
            <person name="Rynearson T.A."/>
            <person name="Saito M.A."/>
            <person name="Schwartz D.C."/>
            <person name="Thamatrakoln K."/>
            <person name="Valentin K."/>
            <person name="Vardi A."/>
            <person name="Wilkerson F.P."/>
            <person name="Rokhsar D.S."/>
        </authorList>
    </citation>
    <scope>NUCLEOTIDE SEQUENCE [LARGE SCALE GENOMIC DNA]</scope>
    <source>
        <strain evidence="8 9">CCMP1335</strain>
    </source>
</reference>
<dbReference type="SUPFAM" id="SSF46785">
    <property type="entry name" value="Winged helix' DNA-binding domain"/>
    <property type="match status" value="1"/>
</dbReference>
<dbReference type="GO" id="GO:0003700">
    <property type="term" value="F:DNA-binding transcription factor activity"/>
    <property type="evidence" value="ECO:0007669"/>
    <property type="project" value="InterPro"/>
</dbReference>
<feature type="signal peptide" evidence="6">
    <location>
        <begin position="1"/>
        <end position="21"/>
    </location>
</feature>
<evidence type="ECO:0000256" key="4">
    <source>
        <dbReference type="RuleBase" id="RU004020"/>
    </source>
</evidence>
<evidence type="ECO:0000313" key="8">
    <source>
        <dbReference type="EMBL" id="EED93004.1"/>
    </source>
</evidence>
<dbReference type="PaxDb" id="35128-Thaps4740"/>
<dbReference type="Gene3D" id="1.10.10.10">
    <property type="entry name" value="Winged helix-like DNA-binding domain superfamily/Winged helix DNA-binding domain"/>
    <property type="match status" value="1"/>
</dbReference>
<keyword evidence="9" id="KW-1185">Reference proteome</keyword>
<dbReference type="InterPro" id="IPR036388">
    <property type="entry name" value="WH-like_DNA-bd_sf"/>
</dbReference>
<dbReference type="PANTHER" id="PTHR10015">
    <property type="entry name" value="HEAT SHOCK TRANSCRIPTION FACTOR"/>
    <property type="match status" value="1"/>
</dbReference>